<name>A0A7R9WWK8_9STRA</name>
<dbReference type="Pfam" id="PF01931">
    <property type="entry name" value="NTPase_I-T"/>
    <property type="match status" value="2"/>
</dbReference>
<comment type="cofactor">
    <cofactor evidence="1">
        <name>Mn(2+)</name>
        <dbReference type="ChEBI" id="CHEBI:29035"/>
    </cofactor>
</comment>
<gene>
    <name evidence="14" type="ORF">CAUS1442_LOCUS9979</name>
</gene>
<keyword evidence="6" id="KW-0460">Magnesium</keyword>
<comment type="catalytic activity">
    <reaction evidence="11">
        <text>XTP + H2O = XDP + phosphate + H(+)</text>
        <dbReference type="Rhea" id="RHEA:28406"/>
        <dbReference type="ChEBI" id="CHEBI:15377"/>
        <dbReference type="ChEBI" id="CHEBI:15378"/>
        <dbReference type="ChEBI" id="CHEBI:43474"/>
        <dbReference type="ChEBI" id="CHEBI:59884"/>
        <dbReference type="ChEBI" id="CHEBI:61314"/>
        <dbReference type="EC" id="3.6.1.73"/>
    </reaction>
</comment>
<evidence type="ECO:0000256" key="11">
    <source>
        <dbReference type="ARBA" id="ARBA00048781"/>
    </source>
</evidence>
<evidence type="ECO:0000256" key="6">
    <source>
        <dbReference type="ARBA" id="ARBA00022842"/>
    </source>
</evidence>
<dbReference type="EC" id="3.6.1.73" evidence="9"/>
<dbReference type="AlphaFoldDB" id="A0A7R9WWK8"/>
<evidence type="ECO:0000313" key="14">
    <source>
        <dbReference type="EMBL" id="CAD8337851.1"/>
    </source>
</evidence>
<dbReference type="EMBL" id="HBEF01015965">
    <property type="protein sequence ID" value="CAD8337851.1"/>
    <property type="molecule type" value="Transcribed_RNA"/>
</dbReference>
<dbReference type="InterPro" id="IPR026533">
    <property type="entry name" value="NTPase/PRRC1"/>
</dbReference>
<dbReference type="GO" id="GO:0103023">
    <property type="term" value="F:ITPase activity"/>
    <property type="evidence" value="ECO:0007669"/>
    <property type="project" value="UniProtKB-EC"/>
</dbReference>
<dbReference type="InterPro" id="IPR050299">
    <property type="entry name" value="YjjX_NTPase"/>
</dbReference>
<evidence type="ECO:0000256" key="7">
    <source>
        <dbReference type="ARBA" id="ARBA00023080"/>
    </source>
</evidence>
<dbReference type="GO" id="GO:0046872">
    <property type="term" value="F:metal ion binding"/>
    <property type="evidence" value="ECO:0007669"/>
    <property type="project" value="UniProtKB-KW"/>
</dbReference>
<evidence type="ECO:0000256" key="4">
    <source>
        <dbReference type="ARBA" id="ARBA00022741"/>
    </source>
</evidence>
<protein>
    <recommendedName>
        <fullName evidence="9">inosine/xanthosine triphosphatase</fullName>
        <ecNumber evidence="9">3.6.1.73</ecNumber>
    </recommendedName>
</protein>
<accession>A0A7R9WWK8</accession>
<evidence type="ECO:0000256" key="9">
    <source>
        <dbReference type="ARBA" id="ARBA00038901"/>
    </source>
</evidence>
<reference evidence="14" key="1">
    <citation type="submission" date="2021-01" db="EMBL/GenBank/DDBJ databases">
        <authorList>
            <person name="Corre E."/>
            <person name="Pelletier E."/>
            <person name="Niang G."/>
            <person name="Scheremetjew M."/>
            <person name="Finn R."/>
            <person name="Kale V."/>
            <person name="Holt S."/>
            <person name="Cochrane G."/>
            <person name="Meng A."/>
            <person name="Brown T."/>
            <person name="Cohen L."/>
        </authorList>
    </citation>
    <scope>NUCLEOTIDE SEQUENCE</scope>
    <source>
        <strain evidence="14">CCMP3328</strain>
    </source>
</reference>
<comment type="cofactor">
    <cofactor evidence="2">
        <name>Mg(2+)</name>
        <dbReference type="ChEBI" id="CHEBI:18420"/>
    </cofactor>
</comment>
<sequence>MTLNVAVGSKNPCKIDAVRAALRKAMEAAASDTSDGVDDANKADNAPSNKSSIATLNLQGFSVESGVPDQPFGDAETCEGAKNRARRAHDAYKEQHGEEPDMAVGLEGGLEWFNFQFVDNDSSNKKDTLWCMAWMAIYGRRTPAILHHFQSKDCIGASQDAATAAASVHCIFGTAKTATFQLPTKLVDLIRDGMELGHADDKVFGRTNSKHGSGTVGVLTNNLIDRSHYYEHALQLALVPWIRPDVY</sequence>
<keyword evidence="4" id="KW-0547">Nucleotide-binding</keyword>
<proteinExistence type="predicted"/>
<comment type="catalytic activity">
    <reaction evidence="10">
        <text>ITP + H2O = IDP + phosphate + H(+)</text>
        <dbReference type="Rhea" id="RHEA:28330"/>
        <dbReference type="ChEBI" id="CHEBI:15377"/>
        <dbReference type="ChEBI" id="CHEBI:15378"/>
        <dbReference type="ChEBI" id="CHEBI:43474"/>
        <dbReference type="ChEBI" id="CHEBI:58280"/>
        <dbReference type="ChEBI" id="CHEBI:61402"/>
        <dbReference type="EC" id="3.6.1.73"/>
    </reaction>
</comment>
<dbReference type="PANTHER" id="PTHR34699:SF2">
    <property type="entry name" value="NON-CANONICAL PURINE NTP PHOSPHATASE_PRRC1 DOMAIN-CONTAINING PROTEIN"/>
    <property type="match status" value="1"/>
</dbReference>
<evidence type="ECO:0000256" key="2">
    <source>
        <dbReference type="ARBA" id="ARBA00001946"/>
    </source>
</evidence>
<evidence type="ECO:0000259" key="13">
    <source>
        <dbReference type="Pfam" id="PF01931"/>
    </source>
</evidence>
<evidence type="ECO:0000256" key="5">
    <source>
        <dbReference type="ARBA" id="ARBA00022801"/>
    </source>
</evidence>
<dbReference type="GO" id="GO:0009117">
    <property type="term" value="P:nucleotide metabolic process"/>
    <property type="evidence" value="ECO:0007669"/>
    <property type="project" value="UniProtKB-KW"/>
</dbReference>
<evidence type="ECO:0000256" key="8">
    <source>
        <dbReference type="ARBA" id="ARBA00023211"/>
    </source>
</evidence>
<keyword evidence="3" id="KW-0479">Metal-binding</keyword>
<dbReference type="InterPro" id="IPR029001">
    <property type="entry name" value="ITPase-like_fam"/>
</dbReference>
<keyword evidence="5" id="KW-0378">Hydrolase</keyword>
<evidence type="ECO:0000256" key="12">
    <source>
        <dbReference type="SAM" id="MobiDB-lite"/>
    </source>
</evidence>
<keyword evidence="8" id="KW-0464">Manganese</keyword>
<feature type="region of interest" description="Disordered" evidence="12">
    <location>
        <begin position="29"/>
        <end position="51"/>
    </location>
</feature>
<evidence type="ECO:0000256" key="3">
    <source>
        <dbReference type="ARBA" id="ARBA00022723"/>
    </source>
</evidence>
<dbReference type="PANTHER" id="PTHR34699">
    <property type="match status" value="1"/>
</dbReference>
<dbReference type="GO" id="GO:0006772">
    <property type="term" value="P:thiamine metabolic process"/>
    <property type="evidence" value="ECO:0007669"/>
    <property type="project" value="TreeGrafter"/>
</dbReference>
<evidence type="ECO:0000256" key="1">
    <source>
        <dbReference type="ARBA" id="ARBA00001936"/>
    </source>
</evidence>
<dbReference type="Gene3D" id="3.90.950.10">
    <property type="match status" value="1"/>
</dbReference>
<dbReference type="GO" id="GO:0000166">
    <property type="term" value="F:nucleotide binding"/>
    <property type="evidence" value="ECO:0007669"/>
    <property type="project" value="UniProtKB-KW"/>
</dbReference>
<keyword evidence="7" id="KW-0546">Nucleotide metabolism</keyword>
<feature type="domain" description="Non-canonical purine NTP phosphatase/PRRC1" evidence="13">
    <location>
        <begin position="55"/>
        <end position="140"/>
    </location>
</feature>
<evidence type="ECO:0000256" key="10">
    <source>
        <dbReference type="ARBA" id="ARBA00048174"/>
    </source>
</evidence>
<dbReference type="SUPFAM" id="SSF52972">
    <property type="entry name" value="ITPase-like"/>
    <property type="match status" value="1"/>
</dbReference>
<organism evidence="14">
    <name type="scientific">Craspedostauros australis</name>
    <dbReference type="NCBI Taxonomy" id="1486917"/>
    <lineage>
        <taxon>Eukaryota</taxon>
        <taxon>Sar</taxon>
        <taxon>Stramenopiles</taxon>
        <taxon>Ochrophyta</taxon>
        <taxon>Bacillariophyta</taxon>
        <taxon>Bacillariophyceae</taxon>
        <taxon>Bacillariophycidae</taxon>
        <taxon>Naviculales</taxon>
        <taxon>Naviculaceae</taxon>
        <taxon>Craspedostauros</taxon>
    </lineage>
</organism>
<feature type="domain" description="Non-canonical purine NTP phosphatase/PRRC1" evidence="13">
    <location>
        <begin position="170"/>
        <end position="242"/>
    </location>
</feature>